<evidence type="ECO:0000313" key="1">
    <source>
        <dbReference type="EMBL" id="CAL0299042.1"/>
    </source>
</evidence>
<accession>A0AAV1VQ59</accession>
<proteinExistence type="predicted"/>
<dbReference type="AlphaFoldDB" id="A0AAV1VQ59"/>
<gene>
    <name evidence="1" type="ORF">LLUT_LOCUS102</name>
</gene>
<evidence type="ECO:0000313" key="2">
    <source>
        <dbReference type="Proteomes" id="UP001497480"/>
    </source>
</evidence>
<reference evidence="1 2" key="1">
    <citation type="submission" date="2024-03" db="EMBL/GenBank/DDBJ databases">
        <authorList>
            <person name="Martinez-Hernandez J."/>
        </authorList>
    </citation>
    <scope>NUCLEOTIDE SEQUENCE [LARGE SCALE GENOMIC DNA]</scope>
</reference>
<dbReference type="EMBL" id="CAXHTB010000001">
    <property type="protein sequence ID" value="CAL0299042.1"/>
    <property type="molecule type" value="Genomic_DNA"/>
</dbReference>
<keyword evidence="2" id="KW-1185">Reference proteome</keyword>
<organism evidence="1 2">
    <name type="scientific">Lupinus luteus</name>
    <name type="common">European yellow lupine</name>
    <dbReference type="NCBI Taxonomy" id="3873"/>
    <lineage>
        <taxon>Eukaryota</taxon>
        <taxon>Viridiplantae</taxon>
        <taxon>Streptophyta</taxon>
        <taxon>Embryophyta</taxon>
        <taxon>Tracheophyta</taxon>
        <taxon>Spermatophyta</taxon>
        <taxon>Magnoliopsida</taxon>
        <taxon>eudicotyledons</taxon>
        <taxon>Gunneridae</taxon>
        <taxon>Pentapetalae</taxon>
        <taxon>rosids</taxon>
        <taxon>fabids</taxon>
        <taxon>Fabales</taxon>
        <taxon>Fabaceae</taxon>
        <taxon>Papilionoideae</taxon>
        <taxon>50 kb inversion clade</taxon>
        <taxon>genistoids sensu lato</taxon>
        <taxon>core genistoids</taxon>
        <taxon>Genisteae</taxon>
        <taxon>Lupinus</taxon>
    </lineage>
</organism>
<dbReference type="PANTHER" id="PTHR34133:SF8">
    <property type="entry name" value="OS07G0633000 PROTEIN"/>
    <property type="match status" value="1"/>
</dbReference>
<comment type="caution">
    <text evidence="1">The sequence shown here is derived from an EMBL/GenBank/DDBJ whole genome shotgun (WGS) entry which is preliminary data.</text>
</comment>
<dbReference type="InterPro" id="IPR018971">
    <property type="entry name" value="DUF1997"/>
</dbReference>
<dbReference type="PANTHER" id="PTHR34133">
    <property type="entry name" value="OS07G0633000 PROTEIN"/>
    <property type="match status" value="1"/>
</dbReference>
<sequence>MAINSILNPCQPLYCTSFVRGTLFKKNMLPQHLCVEERFCSRSFRCESKRNSTFTHKSNNQNILRELPEASFDEYLEQKERIVHIIFPGKFPREQLNEEQWKVSMTPVEALFLTCQPVLHLSARCISDAENYPPEVSRNVTKVFEVQVSKCEFQKLPVEYAPKNFKISCRGAIYLERQKKNSWMKNQLDFKITLDFPPLLAWVPEYVLQGIVNTVLKTYIDDINNGLALRLLEDYNSYKRNHSKNSA</sequence>
<dbReference type="Proteomes" id="UP001497480">
    <property type="component" value="Unassembled WGS sequence"/>
</dbReference>
<protein>
    <submittedName>
        <fullName evidence="1">Uncharacterized protein</fullName>
    </submittedName>
</protein>
<dbReference type="Pfam" id="PF09366">
    <property type="entry name" value="DUF1997"/>
    <property type="match status" value="1"/>
</dbReference>
<name>A0AAV1VQ59_LUPLU</name>